<evidence type="ECO:0000259" key="6">
    <source>
        <dbReference type="Pfam" id="PF20703"/>
    </source>
</evidence>
<feature type="repeat" description="WD" evidence="3">
    <location>
        <begin position="1090"/>
        <end position="1131"/>
    </location>
</feature>
<dbReference type="Pfam" id="PF00400">
    <property type="entry name" value="WD40"/>
    <property type="match status" value="7"/>
</dbReference>
<dbReference type="NCBIfam" id="NF047832">
    <property type="entry name" value="caspase_w_EACC1"/>
    <property type="match status" value="1"/>
</dbReference>
<feature type="repeat" description="WD" evidence="3">
    <location>
        <begin position="1047"/>
        <end position="1088"/>
    </location>
</feature>
<evidence type="ECO:0000313" key="8">
    <source>
        <dbReference type="Proteomes" id="UP001589647"/>
    </source>
</evidence>
<dbReference type="SUPFAM" id="SSF50998">
    <property type="entry name" value="Quinoprotein alcohol dehydrogenase-like"/>
    <property type="match status" value="1"/>
</dbReference>
<comment type="caution">
    <text evidence="7">The sequence shown here is derived from an EMBL/GenBank/DDBJ whole genome shotgun (WGS) entry which is preliminary data.</text>
</comment>
<dbReference type="PANTHER" id="PTHR44129">
    <property type="entry name" value="WD REPEAT-CONTAINING PROTEIN POP1"/>
    <property type="match status" value="1"/>
</dbReference>
<dbReference type="InterPro" id="IPR015943">
    <property type="entry name" value="WD40/YVTN_repeat-like_dom_sf"/>
</dbReference>
<dbReference type="InterPro" id="IPR027417">
    <property type="entry name" value="P-loop_NTPase"/>
</dbReference>
<feature type="repeat" description="WD" evidence="3">
    <location>
        <begin position="1173"/>
        <end position="1214"/>
    </location>
</feature>
<feature type="repeat" description="WD" evidence="3">
    <location>
        <begin position="861"/>
        <end position="887"/>
    </location>
</feature>
<feature type="repeat" description="WD" evidence="3">
    <location>
        <begin position="1218"/>
        <end position="1259"/>
    </location>
</feature>
<evidence type="ECO:0000256" key="1">
    <source>
        <dbReference type="ARBA" id="ARBA00022574"/>
    </source>
</evidence>
<protein>
    <submittedName>
        <fullName evidence="7">Caspase family protein</fullName>
    </submittedName>
</protein>
<evidence type="ECO:0000259" key="5">
    <source>
        <dbReference type="Pfam" id="PF00656"/>
    </source>
</evidence>
<sequence length="1405" mass="150047">MDEPPLLLSAADARVLLVGTGRHQQAAKLGDVPAVARTVADLSDALVERAGVAREAITELIDPDDPRTLADAVDRFSQGRPDVLFLYYVGHGLIGPQHTLHLATSRTVDLTKGSATYQALPYQEVYDLLSRSRARLTIVVLDCCHGGMAEAWPGSYLLTATSREDQAWAVPGEEHTAFGGALIRVLREGDPAAPPVLTIEDVYRCLTRALDGRPRPHRVAADSGARLPFAVNAARPRQERALSAVASGGDEHCPYPGVRPFGVDEEAFFFGRDDLTGRLIDRLERRDGVPLLVVGPSGAGKSSVLRAGLLNAWGARPYMIMKPGAEPRVPGGVPDGGLLVVDQFEEVFTLCADEPRRRAFVADLVRLCDRAHVVLGLRADFFSHCTDFTELVPALRHPEPVAAMTEEQLREVIAKPALATGLTLEDGLVGLLLEDVASAGISLPLLSHALFATWLRHADGVLTLRAYRATGGIASSLAVAADRVLDSLPEADLRIARTILLRLVRLGTGTEDTRSRVPIGELPGRHVLDVLVEARLVTVDEDNAEIVHDALIRSWPRLRGWIEADRADLTVQHRLADDAAQWNAAGRQPGYLYSAPRLAAVGPVRDRLADETTLSATTLAFLHACDRAVARAARVRRTVIGLLAGLTVLSVAAAGIAVVSANTVAAERDNTLSRQFAQTSADLIQTEPESARWLAAEAWHLAHTPEARYSLFNALAHPIRIVLNPGVRTNAAVFSPDGRLVAIGTDTGAVEFWDTRTYQQVGETIDAHDRPVNALAFRPDGRVVVSAGADGVVRRWSVPTGKPVGGPIDVGTGQLFDVAFGPHVLATAGEDGAVRLWDDRTGAPTGAAFVGGSPVNALAFNGTVLAGGDRNGTLRLWDVATHKTIGRPLATKGSPVTDLAFRDRALLATYADGYLRTWDALRLRPIGQARQVGAVKFSADGQSLAVPSDRLIEIQDGLFRTRARIPASAHDPLGFDSSPDGRTLVTATIDGSALWRIDTHYPRGAPLAVSDQRITATAFSPDGRLLATAGADVRLWDTTTWKETGRLTGHAKQATGLTFTADGRRLATVGDDGTLRLWDVSTRRQIGQPFWGHKGSIVAVAVSPDQRTLVTVGAGDSVRLWSTATHREAAPGIAGPSESFDDVAFSPDGRRFVVAGRTIRVFDAHTFRPLLTVDARSFPVIRTAFDADGSRLVTAGADGTARIWKVDGSGLVAEGEPLTGHTGRVLSAAFGRSGQVVVTSGADGTTRVWDVTTHRQIGASLTGLPGEAQTVAIDPGETTVVTGDAKGNIHRWEVGRSADPFADVCRISRRPVLDGRVDDRRLDMTFEEVCPDEATSQPSRGLALADRGGMLGTARHVGRLPAPPVSDIDGERAGHPVGTGALRRRPLPGLEGRHGALRGDRRTVP</sequence>
<dbReference type="EMBL" id="JBHMEI010000078">
    <property type="protein sequence ID" value="MFB9208815.1"/>
    <property type="molecule type" value="Genomic_DNA"/>
</dbReference>
<feature type="repeat" description="WD" evidence="3">
    <location>
        <begin position="734"/>
        <end position="763"/>
    </location>
</feature>
<keyword evidence="8" id="KW-1185">Reference proteome</keyword>
<dbReference type="Gene3D" id="2.130.10.10">
    <property type="entry name" value="YVTN repeat-like/Quinoprotein amine dehydrogenase"/>
    <property type="match status" value="4"/>
</dbReference>
<dbReference type="InterPro" id="IPR049052">
    <property type="entry name" value="nSTAND1"/>
</dbReference>
<evidence type="ECO:0000256" key="2">
    <source>
        <dbReference type="ARBA" id="ARBA00022737"/>
    </source>
</evidence>
<dbReference type="InterPro" id="IPR029030">
    <property type="entry name" value="Caspase-like_dom_sf"/>
</dbReference>
<feature type="repeat" description="WD" evidence="3">
    <location>
        <begin position="808"/>
        <end position="847"/>
    </location>
</feature>
<dbReference type="Gene3D" id="3.40.50.1460">
    <property type="match status" value="1"/>
</dbReference>
<dbReference type="PROSITE" id="PS50082">
    <property type="entry name" value="WD_REPEATS_2"/>
    <property type="match status" value="8"/>
</dbReference>
<dbReference type="Pfam" id="PF20703">
    <property type="entry name" value="nSTAND1"/>
    <property type="match status" value="2"/>
</dbReference>
<dbReference type="InterPro" id="IPR050349">
    <property type="entry name" value="WD_LIS1/nudF_dynein_reg"/>
</dbReference>
<dbReference type="PROSITE" id="PS00678">
    <property type="entry name" value="WD_REPEATS_1"/>
    <property type="match status" value="2"/>
</dbReference>
<evidence type="ECO:0000313" key="7">
    <source>
        <dbReference type="EMBL" id="MFB9208815.1"/>
    </source>
</evidence>
<feature type="compositionally biased region" description="Basic and acidic residues" evidence="4">
    <location>
        <begin position="1391"/>
        <end position="1405"/>
    </location>
</feature>
<proteinExistence type="predicted"/>
<keyword evidence="1 3" id="KW-0853">WD repeat</keyword>
<dbReference type="InterPro" id="IPR020472">
    <property type="entry name" value="WD40_PAC1"/>
</dbReference>
<feature type="domain" description="Novel STAND NTPase 1" evidence="6">
    <location>
        <begin position="254"/>
        <end position="327"/>
    </location>
</feature>
<feature type="repeat" description="WD" evidence="3">
    <location>
        <begin position="765"/>
        <end position="806"/>
    </location>
</feature>
<dbReference type="SUPFAM" id="SSF52540">
    <property type="entry name" value="P-loop containing nucleoside triphosphate hydrolases"/>
    <property type="match status" value="1"/>
</dbReference>
<dbReference type="PROSITE" id="PS50294">
    <property type="entry name" value="WD_REPEATS_REGION"/>
    <property type="match status" value="5"/>
</dbReference>
<dbReference type="InterPro" id="IPR011047">
    <property type="entry name" value="Quinoprotein_ADH-like_sf"/>
</dbReference>
<dbReference type="CDD" id="cd00200">
    <property type="entry name" value="WD40"/>
    <property type="match status" value="2"/>
</dbReference>
<dbReference type="InterPro" id="IPR036322">
    <property type="entry name" value="WD40_repeat_dom_sf"/>
</dbReference>
<dbReference type="Pfam" id="PF00656">
    <property type="entry name" value="Peptidase_C14"/>
    <property type="match status" value="1"/>
</dbReference>
<organism evidence="7 8">
    <name type="scientific">Nonomuraea spiralis</name>
    <dbReference type="NCBI Taxonomy" id="46182"/>
    <lineage>
        <taxon>Bacteria</taxon>
        <taxon>Bacillati</taxon>
        <taxon>Actinomycetota</taxon>
        <taxon>Actinomycetes</taxon>
        <taxon>Streptosporangiales</taxon>
        <taxon>Streptosporangiaceae</taxon>
        <taxon>Nonomuraea</taxon>
    </lineage>
</organism>
<evidence type="ECO:0000256" key="3">
    <source>
        <dbReference type="PROSITE-ProRule" id="PRU00221"/>
    </source>
</evidence>
<dbReference type="Proteomes" id="UP001589647">
    <property type="component" value="Unassembled WGS sequence"/>
</dbReference>
<keyword evidence="2" id="KW-0677">Repeat</keyword>
<feature type="domain" description="Peptidase C14 caspase" evidence="5">
    <location>
        <begin position="69"/>
        <end position="210"/>
    </location>
</feature>
<feature type="domain" description="Novel STAND NTPase 1" evidence="6">
    <location>
        <begin position="338"/>
        <end position="589"/>
    </location>
</feature>
<accession>A0ABV5IW75</accession>
<dbReference type="SUPFAM" id="SSF52129">
    <property type="entry name" value="Caspase-like"/>
    <property type="match status" value="1"/>
</dbReference>
<reference evidence="7 8" key="1">
    <citation type="submission" date="2024-09" db="EMBL/GenBank/DDBJ databases">
        <authorList>
            <person name="Sun Q."/>
            <person name="Mori K."/>
        </authorList>
    </citation>
    <scope>NUCLEOTIDE SEQUENCE [LARGE SCALE GENOMIC DNA]</scope>
    <source>
        <strain evidence="7 8">CCM 3426</strain>
    </source>
</reference>
<dbReference type="SMART" id="SM00320">
    <property type="entry name" value="WD40"/>
    <property type="match status" value="13"/>
</dbReference>
<dbReference type="InterPro" id="IPR001680">
    <property type="entry name" value="WD40_rpt"/>
</dbReference>
<dbReference type="SUPFAM" id="SSF50978">
    <property type="entry name" value="WD40 repeat-like"/>
    <property type="match status" value="1"/>
</dbReference>
<dbReference type="RefSeq" id="WP_189647819.1">
    <property type="nucleotide sequence ID" value="NZ_BMRC01000005.1"/>
</dbReference>
<dbReference type="PRINTS" id="PR00320">
    <property type="entry name" value="GPROTEINBRPT"/>
</dbReference>
<dbReference type="InterPro" id="IPR019775">
    <property type="entry name" value="WD40_repeat_CS"/>
</dbReference>
<name>A0ABV5IW75_9ACTN</name>
<feature type="region of interest" description="Disordered" evidence="4">
    <location>
        <begin position="1354"/>
        <end position="1405"/>
    </location>
</feature>
<dbReference type="InterPro" id="IPR011600">
    <property type="entry name" value="Pept_C14_caspase"/>
</dbReference>
<gene>
    <name evidence="7" type="ORF">ACFFV7_47065</name>
</gene>
<evidence type="ECO:0000256" key="4">
    <source>
        <dbReference type="SAM" id="MobiDB-lite"/>
    </source>
</evidence>